<dbReference type="InterPro" id="IPR023198">
    <property type="entry name" value="PGP-like_dom2"/>
</dbReference>
<dbReference type="KEGG" id="msea:METESE_08360"/>
<dbReference type="EMBL" id="AP027081">
    <property type="protein sequence ID" value="BDU75878.1"/>
    <property type="molecule type" value="Genomic_DNA"/>
</dbReference>
<proteinExistence type="predicted"/>
<organism evidence="1 2">
    <name type="scientific">Mesoterricola sediminis</name>
    <dbReference type="NCBI Taxonomy" id="2927980"/>
    <lineage>
        <taxon>Bacteria</taxon>
        <taxon>Pseudomonadati</taxon>
        <taxon>Acidobacteriota</taxon>
        <taxon>Holophagae</taxon>
        <taxon>Holophagales</taxon>
        <taxon>Holophagaceae</taxon>
        <taxon>Mesoterricola</taxon>
    </lineage>
</organism>
<keyword evidence="2" id="KW-1185">Reference proteome</keyword>
<reference evidence="1" key="1">
    <citation type="journal article" date="2023" name="Int. J. Syst. Evol. Microbiol.">
        <title>Mesoterricola silvestris gen. nov., sp. nov., Mesoterricola sediminis sp. nov., Geothrix oryzae sp. nov., Geothrix edaphica sp. nov., Geothrix rubra sp. nov., and Geothrix limicola sp. nov., six novel members of Acidobacteriota isolated from soils.</title>
        <authorList>
            <person name="Itoh H."/>
            <person name="Sugisawa Y."/>
            <person name="Mise K."/>
            <person name="Xu Z."/>
            <person name="Kuniyasu M."/>
            <person name="Ushijima N."/>
            <person name="Kawano K."/>
            <person name="Kobayashi E."/>
            <person name="Shiratori Y."/>
            <person name="Masuda Y."/>
            <person name="Senoo K."/>
        </authorList>
    </citation>
    <scope>NUCLEOTIDE SEQUENCE</scope>
    <source>
        <strain evidence="1">W786</strain>
    </source>
</reference>
<name>A0AA48KEX0_9BACT</name>
<dbReference type="CDD" id="cd01427">
    <property type="entry name" value="HAD_like"/>
    <property type="match status" value="1"/>
</dbReference>
<gene>
    <name evidence="1" type="ORF">METESE_08360</name>
</gene>
<dbReference type="Gene3D" id="3.40.50.1000">
    <property type="entry name" value="HAD superfamily/HAD-like"/>
    <property type="match status" value="1"/>
</dbReference>
<dbReference type="AlphaFoldDB" id="A0AA48KEX0"/>
<dbReference type="Gene3D" id="1.10.150.240">
    <property type="entry name" value="Putative phosphatase, domain 2"/>
    <property type="match status" value="1"/>
</dbReference>
<evidence type="ECO:0000313" key="1">
    <source>
        <dbReference type="EMBL" id="BDU75878.1"/>
    </source>
</evidence>
<dbReference type="InterPro" id="IPR036412">
    <property type="entry name" value="HAD-like_sf"/>
</dbReference>
<dbReference type="SUPFAM" id="SSF56784">
    <property type="entry name" value="HAD-like"/>
    <property type="match status" value="1"/>
</dbReference>
<evidence type="ECO:0008006" key="3">
    <source>
        <dbReference type="Google" id="ProtNLM"/>
    </source>
</evidence>
<dbReference type="Pfam" id="PF00702">
    <property type="entry name" value="Hydrolase"/>
    <property type="match status" value="1"/>
</dbReference>
<dbReference type="InterPro" id="IPR023214">
    <property type="entry name" value="HAD_sf"/>
</dbReference>
<accession>A0AA48KEX0</accession>
<protein>
    <recommendedName>
        <fullName evidence="3">HAD family hydrolase</fullName>
    </recommendedName>
</protein>
<evidence type="ECO:0000313" key="2">
    <source>
        <dbReference type="Proteomes" id="UP001228113"/>
    </source>
</evidence>
<sequence>MTDGAPVPSWAARLGAPEGGVLAGRDLSGFLEALLDPGATPRIHVAGSLQGQWAARIQGAGIACEVLRLETGSVLDTLMDALAAPAPGEQVWLDLDRRLGPLDLKSLDAFLAFAATRTHPPLVVLLRDDAPGLVRTQRLAVDRQGPVLLLRESGEGAYALGAPEHLARLAARGAGGGALPSGFRRPGSPARDLLVLDIDGVLIDPGRSFHEAVALALNELAPALPWDDEHYTAFKRVGGFNNDFRLAAAALALAERNELGGLRDAAGRGGFPHLEARIQALEPLCQTAIQKHYVRTRRLERPIITRAELETFPGDVAIFTGRPPEELLLAYQVLGFRLPAVSDAAPHLRKPRPEGLLQLADAFRASRVIFVGDTCDDASALRDARALNPEVDWVFAAVGPDRQWIAAEGDLTAPRLRDLLPRLAGGPGLP</sequence>
<dbReference type="Proteomes" id="UP001228113">
    <property type="component" value="Chromosome"/>
</dbReference>